<dbReference type="SUPFAM" id="SSF102114">
    <property type="entry name" value="Radical SAM enzymes"/>
    <property type="match status" value="1"/>
</dbReference>
<dbReference type="InterPro" id="IPR007197">
    <property type="entry name" value="rSAM"/>
</dbReference>
<dbReference type="Gene3D" id="3.20.20.70">
    <property type="entry name" value="Aldolase class I"/>
    <property type="match status" value="1"/>
</dbReference>
<dbReference type="GO" id="GO:0003824">
    <property type="term" value="F:catalytic activity"/>
    <property type="evidence" value="ECO:0007669"/>
    <property type="project" value="InterPro"/>
</dbReference>
<dbReference type="PANTHER" id="PTHR21339">
    <property type="entry name" value="RADICAL S-ADENOSYL METHIONINE DOMAIN-CONTAINING PROTEIN 2"/>
    <property type="match status" value="1"/>
</dbReference>
<dbReference type="NCBIfam" id="NF038283">
    <property type="entry name" value="viperin_w_prok"/>
    <property type="match status" value="1"/>
</dbReference>
<evidence type="ECO:0000256" key="7">
    <source>
        <dbReference type="ARBA" id="ARBA00023118"/>
    </source>
</evidence>
<dbReference type="InterPro" id="IPR058240">
    <property type="entry name" value="rSAM_sf"/>
</dbReference>
<evidence type="ECO:0000313" key="11">
    <source>
        <dbReference type="Proteomes" id="UP000218731"/>
    </source>
</evidence>
<evidence type="ECO:0000256" key="8">
    <source>
        <dbReference type="ARBA" id="ARBA00039667"/>
    </source>
</evidence>
<evidence type="ECO:0000256" key="4">
    <source>
        <dbReference type="ARBA" id="ARBA00022723"/>
    </source>
</evidence>
<comment type="cofactor">
    <cofactor evidence="1">
        <name>[4Fe-4S] cluster</name>
        <dbReference type="ChEBI" id="CHEBI:49883"/>
    </cofactor>
</comment>
<dbReference type="AlphaFoldDB" id="A0A1L7N6S0"/>
<keyword evidence="3" id="KW-0949">S-adenosyl-L-methionine</keyword>
<dbReference type="EMBL" id="AP015029">
    <property type="protein sequence ID" value="BAW21178.1"/>
    <property type="molecule type" value="Genomic_DNA"/>
</dbReference>
<evidence type="ECO:0000313" key="10">
    <source>
        <dbReference type="EMBL" id="BAW21178.1"/>
    </source>
</evidence>
<sequence>MPNPTPLVINWHLTETCNYHCQYCYATWNESARPRELIHSPERTMALLSELYRFFRPGNGTNPLASRMTWGAVRLNLAGGEPLLHVGKLPAIVSQARALGFEVSLISNGSHLDHELLDRLAPQLSWLGISIDSTCPATNRAIGRVDRRRRLLDLDDLATGLASARQANPGLCLKLNTVVNRLNHSEDLGPLIRRFAPDKWKVLRMLPVVSKDLIVSDRQFAAFVARHCAFSHVLCAEDNQDMRESYLMVDPHGRFFQNSPLIAGQGYVYSHPILEVGAEVAFDQIAFEPERFSARYIPVVMGKGA</sequence>
<name>A0A1L7N6S0_PSEPU</name>
<dbReference type="SFLD" id="SFLDG01067">
    <property type="entry name" value="SPASM/twitch_domain_containing"/>
    <property type="match status" value="1"/>
</dbReference>
<evidence type="ECO:0000256" key="2">
    <source>
        <dbReference type="ARBA" id="ARBA00022485"/>
    </source>
</evidence>
<keyword evidence="7" id="KW-0051">Antiviral defense</keyword>
<dbReference type="PANTHER" id="PTHR21339:SF0">
    <property type="entry name" value="S-ADENOSYLMETHIONINE-DEPENDENT NUCLEOTIDE DEHYDRATASE RSAD2"/>
    <property type="match status" value="1"/>
</dbReference>
<evidence type="ECO:0000259" key="9">
    <source>
        <dbReference type="PROSITE" id="PS51918"/>
    </source>
</evidence>
<keyword evidence="6" id="KW-0411">Iron-sulfur</keyword>
<reference evidence="10 11" key="1">
    <citation type="submission" date="2015-11" db="EMBL/GenBank/DDBJ databases">
        <title>Complete genome sequencing of a biphenyl-degrading bacterium, Pseudomonas putida KF715 (=NBRC110667).</title>
        <authorList>
            <person name="Suenaga H."/>
            <person name="Fujihara N."/>
            <person name="Watanabe T."/>
            <person name="Hirose J."/>
            <person name="Kimura N."/>
            <person name="Yamazoe A."/>
            <person name="Hosoyama A."/>
            <person name="Shimodaira J."/>
            <person name="Furukawa K."/>
        </authorList>
    </citation>
    <scope>NUCLEOTIDE SEQUENCE [LARGE SCALE GENOMIC DNA]</scope>
    <source>
        <strain evidence="10 11">KF715</strain>
    </source>
</reference>
<dbReference type="GO" id="GO:0051539">
    <property type="term" value="F:4 iron, 4 sulfur cluster binding"/>
    <property type="evidence" value="ECO:0007669"/>
    <property type="project" value="UniProtKB-KW"/>
</dbReference>
<dbReference type="RefSeq" id="WP_059399901.1">
    <property type="nucleotide sequence ID" value="NZ_AP015029.1"/>
</dbReference>
<dbReference type="PROSITE" id="PS51918">
    <property type="entry name" value="RADICAL_SAM"/>
    <property type="match status" value="1"/>
</dbReference>
<evidence type="ECO:0000256" key="6">
    <source>
        <dbReference type="ARBA" id="ARBA00023014"/>
    </source>
</evidence>
<evidence type="ECO:0000256" key="5">
    <source>
        <dbReference type="ARBA" id="ARBA00023004"/>
    </source>
</evidence>
<dbReference type="Proteomes" id="UP000218731">
    <property type="component" value="Chromosome 1"/>
</dbReference>
<dbReference type="GO" id="GO:0051607">
    <property type="term" value="P:defense response to virus"/>
    <property type="evidence" value="ECO:0007669"/>
    <property type="project" value="UniProtKB-KW"/>
</dbReference>
<organism evidence="10 11">
    <name type="scientific">Pseudomonas putida</name>
    <name type="common">Arthrobacter siderocapsulatus</name>
    <dbReference type="NCBI Taxonomy" id="303"/>
    <lineage>
        <taxon>Bacteria</taxon>
        <taxon>Pseudomonadati</taxon>
        <taxon>Pseudomonadota</taxon>
        <taxon>Gammaproteobacteria</taxon>
        <taxon>Pseudomonadales</taxon>
        <taxon>Pseudomonadaceae</taxon>
        <taxon>Pseudomonas</taxon>
    </lineage>
</organism>
<evidence type="ECO:0000256" key="3">
    <source>
        <dbReference type="ARBA" id="ARBA00022691"/>
    </source>
</evidence>
<dbReference type="InterPro" id="IPR051196">
    <property type="entry name" value="RSAD2/Viperin_antiviral"/>
</dbReference>
<evidence type="ECO:0000256" key="1">
    <source>
        <dbReference type="ARBA" id="ARBA00001966"/>
    </source>
</evidence>
<protein>
    <recommendedName>
        <fullName evidence="8">S-adenosylmethionine-dependent nucleotide dehydratase</fullName>
    </recommendedName>
</protein>
<dbReference type="SFLD" id="SFLDS00029">
    <property type="entry name" value="Radical_SAM"/>
    <property type="match status" value="1"/>
</dbReference>
<dbReference type="CDD" id="cd01335">
    <property type="entry name" value="Radical_SAM"/>
    <property type="match status" value="1"/>
</dbReference>
<gene>
    <name evidence="10" type="ORF">KF715C_ch6050</name>
</gene>
<dbReference type="GO" id="GO:0046872">
    <property type="term" value="F:metal ion binding"/>
    <property type="evidence" value="ECO:0007669"/>
    <property type="project" value="UniProtKB-KW"/>
</dbReference>
<proteinExistence type="predicted"/>
<keyword evidence="5" id="KW-0408">Iron</keyword>
<keyword evidence="4" id="KW-0479">Metal-binding</keyword>
<dbReference type="SFLD" id="SFLDG01088">
    <property type="entry name" value="antiviral_proteins"/>
    <property type="match status" value="1"/>
</dbReference>
<accession>A0A1L7N6S0</accession>
<keyword evidence="2" id="KW-0004">4Fe-4S</keyword>
<feature type="domain" description="Radical SAM core" evidence="9">
    <location>
        <begin position="3"/>
        <end position="238"/>
    </location>
</feature>
<dbReference type="InterPro" id="IPR013785">
    <property type="entry name" value="Aldolase_TIM"/>
</dbReference>
<dbReference type="Pfam" id="PF04055">
    <property type="entry name" value="Radical_SAM"/>
    <property type="match status" value="1"/>
</dbReference>